<name>A0A0B2BZX8_9SPHN</name>
<keyword evidence="2" id="KW-0813">Transport</keyword>
<evidence type="ECO:0000256" key="4">
    <source>
        <dbReference type="ARBA" id="ARBA00022737"/>
    </source>
</evidence>
<dbReference type="GO" id="GO:0006813">
    <property type="term" value="P:potassium ion transport"/>
    <property type="evidence" value="ECO:0007669"/>
    <property type="project" value="InterPro"/>
</dbReference>
<keyword evidence="6 7" id="KW-0472">Membrane</keyword>
<dbReference type="InterPro" id="IPR004680">
    <property type="entry name" value="Cit_transptr-like_dom"/>
</dbReference>
<feature type="domain" description="RCK C-terminal" evidence="8">
    <location>
        <begin position="301"/>
        <end position="386"/>
    </location>
</feature>
<gene>
    <name evidence="9" type="ORF">PK98_02665</name>
</gene>
<feature type="domain" description="RCK C-terminal" evidence="8">
    <location>
        <begin position="214"/>
        <end position="297"/>
    </location>
</feature>
<evidence type="ECO:0000256" key="6">
    <source>
        <dbReference type="ARBA" id="ARBA00023136"/>
    </source>
</evidence>
<dbReference type="InterPro" id="IPR051679">
    <property type="entry name" value="DASS-Related_Transporters"/>
</dbReference>
<dbReference type="Gene3D" id="3.30.70.1450">
    <property type="entry name" value="Regulator of K+ conductance, C-terminal domain"/>
    <property type="match status" value="1"/>
</dbReference>
<evidence type="ECO:0000256" key="5">
    <source>
        <dbReference type="ARBA" id="ARBA00022989"/>
    </source>
</evidence>
<dbReference type="PROSITE" id="PS01271">
    <property type="entry name" value="NA_SULFATE"/>
    <property type="match status" value="1"/>
</dbReference>
<evidence type="ECO:0000313" key="10">
    <source>
        <dbReference type="Proteomes" id="UP000030988"/>
    </source>
</evidence>
<dbReference type="InterPro" id="IPR036721">
    <property type="entry name" value="RCK_C_sf"/>
</dbReference>
<sequence length="592" mass="62321">MIQAVQGFLEAHSAIIGLLILAAMFVEFLRERFPVPVVALLGTCAFLVTGLLDSPGFFGTFSNSAPIAVGAMLILSGALMRTGAIEAIINVIVARAERHPRLAVVEVFAGLLLASPFLNNTPVVVIMIPIMFRLAQATGIPAKRLLMPMSILAVLGGCLSLIGTSTNLIVDGIARKEGMAPFGIFEITPYGLAGVAAGIVTLLLLIRLLPSDPVSTETASAGADYLTELTPRADSQQIDRPLTSLPVFKGGVKLLGLRRGAETVRTGLEERRLRRGDRLVVRASAVELMTLRTSRDFEIGLGGPTSPSADVGAAVETMISPSHPSIGRRLGDIPFLSRVGVRVLGVSRHNHLPGPDLGNARIRAADRLLVTGEPRQIQQLRENRNLLGVDLTLTRPFRRAKAPVAIGALAATVAVAAFDLVPISIAAVVAIGVILATRCIDAEEAWSSIDGNVLILIIAMLAVGTGLEQAGSVALMVSWFTPLLGHASPTLLVFLIYFVTLLLSELLSNNAVAAIVTPVVIQLAIDLGIDPRPLIIAVMIGASACFATPIGYQTNALVYTAGEYRFADFVRIGVPTNIIVGVAVCLSIVALG</sequence>
<dbReference type="OrthoDB" id="9809303at2"/>
<feature type="transmembrane region" description="Helical" evidence="7">
    <location>
        <begin position="404"/>
        <end position="437"/>
    </location>
</feature>
<dbReference type="AlphaFoldDB" id="A0A0B2BZX8"/>
<comment type="subcellular location">
    <subcellularLocation>
        <location evidence="1">Membrane</location>
        <topology evidence="1">Multi-pass membrane protein</topology>
    </subcellularLocation>
</comment>
<dbReference type="EMBL" id="JTDN01000001">
    <property type="protein sequence ID" value="KHL25587.1"/>
    <property type="molecule type" value="Genomic_DNA"/>
</dbReference>
<proteinExistence type="predicted"/>
<comment type="caution">
    <text evidence="9">The sequence shown here is derived from an EMBL/GenBank/DDBJ whole genome shotgun (WGS) entry which is preliminary data.</text>
</comment>
<feature type="transmembrane region" description="Helical" evidence="7">
    <location>
        <begin position="572"/>
        <end position="591"/>
    </location>
</feature>
<evidence type="ECO:0000256" key="7">
    <source>
        <dbReference type="SAM" id="Phobius"/>
    </source>
</evidence>
<dbReference type="Pfam" id="PF02080">
    <property type="entry name" value="TrkA_C"/>
    <property type="match status" value="1"/>
</dbReference>
<protein>
    <submittedName>
        <fullName evidence="9">Sodium:sulfate symporter</fullName>
    </submittedName>
</protein>
<feature type="transmembrane region" description="Helical" evidence="7">
    <location>
        <begin position="33"/>
        <end position="52"/>
    </location>
</feature>
<organism evidence="9 10">
    <name type="scientific">Croceibacterium mercuriale</name>
    <dbReference type="NCBI Taxonomy" id="1572751"/>
    <lineage>
        <taxon>Bacteria</taxon>
        <taxon>Pseudomonadati</taxon>
        <taxon>Pseudomonadota</taxon>
        <taxon>Alphaproteobacteria</taxon>
        <taxon>Sphingomonadales</taxon>
        <taxon>Erythrobacteraceae</taxon>
        <taxon>Croceibacterium</taxon>
    </lineage>
</organism>
<dbReference type="PANTHER" id="PTHR43652">
    <property type="entry name" value="BASIC AMINO ACID ANTIPORTER YFCC-RELATED"/>
    <property type="match status" value="1"/>
</dbReference>
<feature type="transmembrane region" description="Helical" evidence="7">
    <location>
        <begin position="511"/>
        <end position="529"/>
    </location>
</feature>
<dbReference type="SUPFAM" id="SSF116726">
    <property type="entry name" value="TrkA C-terminal domain-like"/>
    <property type="match status" value="2"/>
</dbReference>
<dbReference type="PANTHER" id="PTHR43652:SF2">
    <property type="entry name" value="BASIC AMINO ACID ANTIPORTER YFCC-RELATED"/>
    <property type="match status" value="1"/>
</dbReference>
<dbReference type="Proteomes" id="UP000030988">
    <property type="component" value="Unassembled WGS sequence"/>
</dbReference>
<evidence type="ECO:0000256" key="1">
    <source>
        <dbReference type="ARBA" id="ARBA00004141"/>
    </source>
</evidence>
<keyword evidence="4" id="KW-0677">Repeat</keyword>
<feature type="transmembrane region" description="Helical" evidence="7">
    <location>
        <begin position="449"/>
        <end position="467"/>
    </location>
</feature>
<feature type="transmembrane region" description="Helical" evidence="7">
    <location>
        <begin position="149"/>
        <end position="170"/>
    </location>
</feature>
<evidence type="ECO:0000256" key="2">
    <source>
        <dbReference type="ARBA" id="ARBA00022448"/>
    </source>
</evidence>
<feature type="transmembrane region" description="Helical" evidence="7">
    <location>
        <begin position="6"/>
        <end position="26"/>
    </location>
</feature>
<feature type="transmembrane region" description="Helical" evidence="7">
    <location>
        <begin position="190"/>
        <end position="209"/>
    </location>
</feature>
<keyword evidence="10" id="KW-1185">Reference proteome</keyword>
<dbReference type="Pfam" id="PF03600">
    <property type="entry name" value="CitMHS"/>
    <property type="match status" value="1"/>
</dbReference>
<keyword evidence="3 7" id="KW-0812">Transmembrane</keyword>
<evidence type="ECO:0000259" key="8">
    <source>
        <dbReference type="PROSITE" id="PS51202"/>
    </source>
</evidence>
<dbReference type="PROSITE" id="PS51202">
    <property type="entry name" value="RCK_C"/>
    <property type="match status" value="2"/>
</dbReference>
<feature type="transmembrane region" description="Helical" evidence="7">
    <location>
        <begin position="64"/>
        <end position="89"/>
    </location>
</feature>
<feature type="transmembrane region" description="Helical" evidence="7">
    <location>
        <begin position="534"/>
        <end position="552"/>
    </location>
</feature>
<dbReference type="GO" id="GO:0005886">
    <property type="term" value="C:plasma membrane"/>
    <property type="evidence" value="ECO:0007669"/>
    <property type="project" value="TreeGrafter"/>
</dbReference>
<dbReference type="InterPro" id="IPR031312">
    <property type="entry name" value="Na/sul_symport_CS"/>
</dbReference>
<evidence type="ECO:0000256" key="3">
    <source>
        <dbReference type="ARBA" id="ARBA00022692"/>
    </source>
</evidence>
<dbReference type="GO" id="GO:0008324">
    <property type="term" value="F:monoatomic cation transmembrane transporter activity"/>
    <property type="evidence" value="ECO:0007669"/>
    <property type="project" value="InterPro"/>
</dbReference>
<accession>A0A0B2BZX8</accession>
<reference evidence="9 10" key="1">
    <citation type="submission" date="2014-11" db="EMBL/GenBank/DDBJ databases">
        <title>Draft genome sequence of Kirrobacter mercurialis.</title>
        <authorList>
            <person name="Coil D.A."/>
            <person name="Eisen J.A."/>
        </authorList>
    </citation>
    <scope>NUCLEOTIDE SEQUENCE [LARGE SCALE GENOMIC DNA]</scope>
    <source>
        <strain evidence="9 10">Coronado</strain>
    </source>
</reference>
<dbReference type="InterPro" id="IPR006037">
    <property type="entry name" value="RCK_C"/>
</dbReference>
<evidence type="ECO:0000313" key="9">
    <source>
        <dbReference type="EMBL" id="KHL25587.1"/>
    </source>
</evidence>
<keyword evidence="5 7" id="KW-1133">Transmembrane helix</keyword>
<dbReference type="STRING" id="1572751.PK98_02665"/>
<feature type="transmembrane region" description="Helical" evidence="7">
    <location>
        <begin position="479"/>
        <end position="499"/>
    </location>
</feature>